<evidence type="ECO:0000313" key="2">
    <source>
        <dbReference type="EMBL" id="MXG89461.1"/>
    </source>
</evidence>
<gene>
    <name evidence="2" type="ORF">GRQ65_07845</name>
</gene>
<protein>
    <recommendedName>
        <fullName evidence="1">SIP-like Rossmann fold domain-containing protein</fullName>
    </recommendedName>
</protein>
<dbReference type="AlphaFoldDB" id="A0A6L7EZR5"/>
<dbReference type="Gene3D" id="3.40.50.80">
    <property type="entry name" value="Nucleotide-binding domain of ferredoxin-NADP reductase (FNR) module"/>
    <property type="match status" value="1"/>
</dbReference>
<proteinExistence type="predicted"/>
<sequence length="120" mass="12661">MRPHRRRGPLEHVLVAGDLADAPAVATLLACLPDHAYGQVYVEVPVGTATVDLAAPPRVSVNLLTRDPDAEPGRLLAAAVAGWVGEWAPEETDPARAVTLWVGATVRDHVDPLGAPLQLL</sequence>
<evidence type="ECO:0000313" key="3">
    <source>
        <dbReference type="Proteomes" id="UP000473325"/>
    </source>
</evidence>
<dbReference type="Proteomes" id="UP000473325">
    <property type="component" value="Unassembled WGS sequence"/>
</dbReference>
<comment type="caution">
    <text evidence="2">The sequence shown here is derived from an EMBL/GenBank/DDBJ whole genome shotgun (WGS) entry which is preliminary data.</text>
</comment>
<dbReference type="InterPro" id="IPR039261">
    <property type="entry name" value="FNR_nucleotide-bd"/>
</dbReference>
<dbReference type="RefSeq" id="WP_160876930.1">
    <property type="nucleotide sequence ID" value="NZ_WUEK01000004.1"/>
</dbReference>
<reference evidence="2 3" key="1">
    <citation type="submission" date="2019-12" db="EMBL/GenBank/DDBJ databases">
        <authorList>
            <person name="Kun Z."/>
        </authorList>
    </citation>
    <scope>NUCLEOTIDE SEQUENCE [LARGE SCALE GENOMIC DNA]</scope>
    <source>
        <strain evidence="2 3">YIM 123512</strain>
    </source>
</reference>
<keyword evidence="3" id="KW-1185">Reference proteome</keyword>
<dbReference type="EMBL" id="WUEK01000004">
    <property type="protein sequence ID" value="MXG89461.1"/>
    <property type="molecule type" value="Genomic_DNA"/>
</dbReference>
<accession>A0A6L7EZR5</accession>
<dbReference type="InterPro" id="IPR007037">
    <property type="entry name" value="SIP_rossman_dom"/>
</dbReference>
<dbReference type="Pfam" id="PF04954">
    <property type="entry name" value="SIP"/>
    <property type="match status" value="1"/>
</dbReference>
<name>A0A6L7EZR5_9ACTN</name>
<feature type="domain" description="SIP-like Rossmann fold" evidence="1">
    <location>
        <begin position="11"/>
        <end position="102"/>
    </location>
</feature>
<organism evidence="2 3">
    <name type="scientific">Nocardioides flavescens</name>
    <dbReference type="NCBI Taxonomy" id="2691959"/>
    <lineage>
        <taxon>Bacteria</taxon>
        <taxon>Bacillati</taxon>
        <taxon>Actinomycetota</taxon>
        <taxon>Actinomycetes</taxon>
        <taxon>Propionibacteriales</taxon>
        <taxon>Nocardioidaceae</taxon>
        <taxon>Nocardioides</taxon>
    </lineage>
</organism>
<evidence type="ECO:0000259" key="1">
    <source>
        <dbReference type="Pfam" id="PF04954"/>
    </source>
</evidence>